<keyword evidence="4" id="KW-1185">Reference proteome</keyword>
<dbReference type="VEuPathDB" id="AmoebaDB:DICPUDRAFT_81172"/>
<keyword evidence="1" id="KW-0812">Transmembrane</keyword>
<feature type="chain" id="PRO_5003261941" evidence="2">
    <location>
        <begin position="18"/>
        <end position="597"/>
    </location>
</feature>
<name>F0ZSQ0_DICPU</name>
<keyword evidence="2" id="KW-0732">Signal</keyword>
<evidence type="ECO:0000256" key="1">
    <source>
        <dbReference type="SAM" id="Phobius"/>
    </source>
</evidence>
<evidence type="ECO:0000256" key="2">
    <source>
        <dbReference type="SAM" id="SignalP"/>
    </source>
</evidence>
<evidence type="ECO:0000313" key="3">
    <source>
        <dbReference type="EMBL" id="EGC33027.1"/>
    </source>
</evidence>
<proteinExistence type="predicted"/>
<dbReference type="AlphaFoldDB" id="F0ZSQ0"/>
<feature type="transmembrane region" description="Helical" evidence="1">
    <location>
        <begin position="219"/>
        <end position="235"/>
    </location>
</feature>
<dbReference type="InParanoid" id="F0ZSQ0"/>
<accession>F0ZSQ0</accession>
<dbReference type="KEGG" id="dpp:DICPUDRAFT_81172"/>
<feature type="transmembrane region" description="Helical" evidence="1">
    <location>
        <begin position="195"/>
        <end position="213"/>
    </location>
</feature>
<reference evidence="4" key="1">
    <citation type="journal article" date="2011" name="Genome Biol.">
        <title>Comparative genomics of the social amoebae Dictyostelium discoideum and Dictyostelium purpureum.</title>
        <authorList>
            <consortium name="US DOE Joint Genome Institute (JGI-PGF)"/>
            <person name="Sucgang R."/>
            <person name="Kuo A."/>
            <person name="Tian X."/>
            <person name="Salerno W."/>
            <person name="Parikh A."/>
            <person name="Feasley C.L."/>
            <person name="Dalin E."/>
            <person name="Tu H."/>
            <person name="Huang E."/>
            <person name="Barry K."/>
            <person name="Lindquist E."/>
            <person name="Shapiro H."/>
            <person name="Bruce D."/>
            <person name="Schmutz J."/>
            <person name="Salamov A."/>
            <person name="Fey P."/>
            <person name="Gaudet P."/>
            <person name="Anjard C."/>
            <person name="Babu M.M."/>
            <person name="Basu S."/>
            <person name="Bushmanova Y."/>
            <person name="van der Wel H."/>
            <person name="Katoh-Kurasawa M."/>
            <person name="Dinh C."/>
            <person name="Coutinho P.M."/>
            <person name="Saito T."/>
            <person name="Elias M."/>
            <person name="Schaap P."/>
            <person name="Kay R.R."/>
            <person name="Henrissat B."/>
            <person name="Eichinger L."/>
            <person name="Rivero F."/>
            <person name="Putnam N.H."/>
            <person name="West C.M."/>
            <person name="Loomis W.F."/>
            <person name="Chisholm R.L."/>
            <person name="Shaulsky G."/>
            <person name="Strassmann J.E."/>
            <person name="Queller D.C."/>
            <person name="Kuspa A."/>
            <person name="Grigoriev I.V."/>
        </authorList>
    </citation>
    <scope>NUCLEOTIDE SEQUENCE [LARGE SCALE GENOMIC DNA]</scope>
    <source>
        <strain evidence="4">QSDP1</strain>
    </source>
</reference>
<evidence type="ECO:0000313" key="4">
    <source>
        <dbReference type="Proteomes" id="UP000001064"/>
    </source>
</evidence>
<feature type="transmembrane region" description="Helical" evidence="1">
    <location>
        <begin position="159"/>
        <end position="183"/>
    </location>
</feature>
<gene>
    <name evidence="3" type="ORF">DICPUDRAFT_81172</name>
</gene>
<dbReference type="RefSeq" id="XP_003290454.1">
    <property type="nucleotide sequence ID" value="XM_003290406.1"/>
</dbReference>
<keyword evidence="1" id="KW-0472">Membrane</keyword>
<feature type="transmembrane region" description="Helical" evidence="1">
    <location>
        <begin position="240"/>
        <end position="258"/>
    </location>
</feature>
<dbReference type="GO" id="GO:0031012">
    <property type="term" value="C:extracellular matrix"/>
    <property type="evidence" value="ECO:0000318"/>
    <property type="project" value="GO_Central"/>
</dbReference>
<sequence>MVLIFLVLSILITESLKIKNVENLSNKLKDISFLYNSQNITDKFTVLSQLIPKVSDSFDSLDGFYSHTNTIKDQIISEIKTLDALIEESIDKSEIKRKKILKNLKKPILTIKDSLVGYQLQNIEYMKERFHKGVEKALKEIPKRENLIDKLYNEITQGINFLLCSIGIKLFFSAIFIVVAYQLANAIKDNDRPNIKFFYLIVCVMYFTISIQLNDRPTILFLFLSGMLPLIYFIFKNNKIILGILVVITALLLNFYKLDLFEKWYDSLTYKEDLPKATVCPIVSFQLLKFHNDKFYVPEFTANVLKDLTSPLYIHSEIGRYIYKTTRSSLYTIMLLKEEIKNSCDINFSPTNPLTPNKLGDGYRLTHGIWAYQVKISDINLENLSSDLKISLERLNPNGTIIFLDSENYDAKANGQDIIIIENILISIVSSFSYSEYFRYPQDLNTFFGLKPSLIEKLFGRVYNFKEFKSSSFFLSFHSENLLRFYSKVKDEIDFEPFEIFYSNLNEDKTGEYDEIDKTIKIFCGKNINSSVILPATSEEFKLFQKLPYASTIPELSITYSNSNHTLPKVINNLSIKELNGSDILNIINNTLKRYLK</sequence>
<dbReference type="GeneID" id="10504810"/>
<dbReference type="Proteomes" id="UP000001064">
    <property type="component" value="Unassembled WGS sequence"/>
</dbReference>
<feature type="signal peptide" evidence="2">
    <location>
        <begin position="1"/>
        <end position="17"/>
    </location>
</feature>
<protein>
    <submittedName>
        <fullName evidence="3">Uncharacterized protein</fullName>
    </submittedName>
</protein>
<dbReference type="EMBL" id="GL871162">
    <property type="protein sequence ID" value="EGC33027.1"/>
    <property type="molecule type" value="Genomic_DNA"/>
</dbReference>
<keyword evidence="1" id="KW-1133">Transmembrane helix</keyword>
<organism evidence="3 4">
    <name type="scientific">Dictyostelium purpureum</name>
    <name type="common">Slime mold</name>
    <dbReference type="NCBI Taxonomy" id="5786"/>
    <lineage>
        <taxon>Eukaryota</taxon>
        <taxon>Amoebozoa</taxon>
        <taxon>Evosea</taxon>
        <taxon>Eumycetozoa</taxon>
        <taxon>Dictyostelia</taxon>
        <taxon>Dictyosteliales</taxon>
        <taxon>Dictyosteliaceae</taxon>
        <taxon>Dictyostelium</taxon>
    </lineage>
</organism>